<dbReference type="InterPro" id="IPR007627">
    <property type="entry name" value="RNA_pol_sigma70_r2"/>
</dbReference>
<dbReference type="Gene3D" id="1.10.10.10">
    <property type="entry name" value="Winged helix-like DNA-binding domain superfamily/Winged helix DNA-binding domain"/>
    <property type="match status" value="1"/>
</dbReference>
<proteinExistence type="inferred from homology"/>
<feature type="compositionally biased region" description="Low complexity" evidence="6">
    <location>
        <begin position="351"/>
        <end position="363"/>
    </location>
</feature>
<dbReference type="NCBIfam" id="TIGR02937">
    <property type="entry name" value="sigma70-ECF"/>
    <property type="match status" value="1"/>
</dbReference>
<dbReference type="EMBL" id="JARRAG010000002">
    <property type="protein sequence ID" value="MDG3004898.1"/>
    <property type="molecule type" value="Genomic_DNA"/>
</dbReference>
<keyword evidence="5" id="KW-0175">Coiled coil</keyword>
<feature type="domain" description="RNA polymerase sigma-70 region 2" evidence="7">
    <location>
        <begin position="47"/>
        <end position="108"/>
    </location>
</feature>
<comment type="caution">
    <text evidence="9">The sequence shown here is derived from an EMBL/GenBank/DDBJ whole genome shotgun (WGS) entry which is preliminary data.</text>
</comment>
<gene>
    <name evidence="9" type="ORF">PZE19_14015</name>
</gene>
<evidence type="ECO:0000256" key="2">
    <source>
        <dbReference type="ARBA" id="ARBA00023015"/>
    </source>
</evidence>
<dbReference type="Pfam" id="PF04542">
    <property type="entry name" value="Sigma70_r2"/>
    <property type="match status" value="1"/>
</dbReference>
<comment type="similarity">
    <text evidence="1">Belongs to the sigma-70 factor family. ECF subfamily.</text>
</comment>
<dbReference type="InterPro" id="IPR013324">
    <property type="entry name" value="RNA_pol_sigma_r3/r4-like"/>
</dbReference>
<feature type="compositionally biased region" description="Pro residues" evidence="6">
    <location>
        <begin position="338"/>
        <end position="350"/>
    </location>
</feature>
<accession>A0ABT6FBC5</accession>
<dbReference type="InterPro" id="IPR039425">
    <property type="entry name" value="RNA_pol_sigma-70-like"/>
</dbReference>
<dbReference type="InterPro" id="IPR013249">
    <property type="entry name" value="RNA_pol_sigma70_r4_t2"/>
</dbReference>
<dbReference type="RefSeq" id="WP_277861249.1">
    <property type="nucleotide sequence ID" value="NZ_JARRAG010000002.1"/>
</dbReference>
<evidence type="ECO:0000256" key="4">
    <source>
        <dbReference type="ARBA" id="ARBA00023163"/>
    </source>
</evidence>
<dbReference type="Proteomes" id="UP001216907">
    <property type="component" value="Unassembled WGS sequence"/>
</dbReference>
<dbReference type="PANTHER" id="PTHR43133">
    <property type="entry name" value="RNA POLYMERASE ECF-TYPE SIGMA FACTO"/>
    <property type="match status" value="1"/>
</dbReference>
<evidence type="ECO:0000256" key="5">
    <source>
        <dbReference type="SAM" id="Coils"/>
    </source>
</evidence>
<dbReference type="Pfam" id="PF08281">
    <property type="entry name" value="Sigma70_r4_2"/>
    <property type="match status" value="1"/>
</dbReference>
<feature type="region of interest" description="Disordered" evidence="6">
    <location>
        <begin position="335"/>
        <end position="399"/>
    </location>
</feature>
<organism evidence="9 10">
    <name type="scientific">Paludisphaera mucosa</name>
    <dbReference type="NCBI Taxonomy" id="3030827"/>
    <lineage>
        <taxon>Bacteria</taxon>
        <taxon>Pseudomonadati</taxon>
        <taxon>Planctomycetota</taxon>
        <taxon>Planctomycetia</taxon>
        <taxon>Isosphaerales</taxon>
        <taxon>Isosphaeraceae</taxon>
        <taxon>Paludisphaera</taxon>
    </lineage>
</organism>
<evidence type="ECO:0000259" key="8">
    <source>
        <dbReference type="Pfam" id="PF08281"/>
    </source>
</evidence>
<dbReference type="SUPFAM" id="SSF88946">
    <property type="entry name" value="Sigma2 domain of RNA polymerase sigma factors"/>
    <property type="match status" value="1"/>
</dbReference>
<evidence type="ECO:0000313" key="9">
    <source>
        <dbReference type="EMBL" id="MDG3004898.1"/>
    </source>
</evidence>
<name>A0ABT6FBC5_9BACT</name>
<evidence type="ECO:0000256" key="3">
    <source>
        <dbReference type="ARBA" id="ARBA00023082"/>
    </source>
</evidence>
<keyword evidence="2" id="KW-0805">Transcription regulation</keyword>
<evidence type="ECO:0000256" key="1">
    <source>
        <dbReference type="ARBA" id="ARBA00010641"/>
    </source>
</evidence>
<feature type="compositionally biased region" description="Pro residues" evidence="6">
    <location>
        <begin position="386"/>
        <end position="395"/>
    </location>
</feature>
<evidence type="ECO:0000256" key="6">
    <source>
        <dbReference type="SAM" id="MobiDB-lite"/>
    </source>
</evidence>
<keyword evidence="3" id="KW-0731">Sigma factor</keyword>
<keyword evidence="4" id="KW-0804">Transcription</keyword>
<dbReference type="InterPro" id="IPR013325">
    <property type="entry name" value="RNA_pol_sigma_r2"/>
</dbReference>
<evidence type="ECO:0000313" key="10">
    <source>
        <dbReference type="Proteomes" id="UP001216907"/>
    </source>
</evidence>
<dbReference type="Gene3D" id="1.10.1740.10">
    <property type="match status" value="1"/>
</dbReference>
<dbReference type="InterPro" id="IPR036388">
    <property type="entry name" value="WH-like_DNA-bd_sf"/>
</dbReference>
<protein>
    <submittedName>
        <fullName evidence="9">RNA polymerase sigma factor</fullName>
    </submittedName>
</protein>
<keyword evidence="10" id="KW-1185">Reference proteome</keyword>
<sequence length="561" mass="60941">MLRARRTVVGREVERLLRDGVDPPGGDARLLHRYLAERDEAAFEAIVDRHGPLVLALCRRYLFNPADVEDAFQATFLILTRKGRRLRDGDALSSWLYGVAFRVAVRARADVLKRRAREGDRRDVEEAPAAPVRTPDDSLETLDQELGRLPEKFRAPLVLCYLRGRTHDQAAAELGWPVGTVRSRMARARVILQQRLSRRGVDASACLVLARADLAAVPLVPSSLVAATVAAAGRFAGLAAGLGGLFASSPASARWPAAALAQGVLMSTSPPLWKLFGFAVAAVGLTAGALAVVPGALEAPAPRAEQPPDAKAAPRSVEARLDAMEKKLDRLLDQFPETVPPRPPSPPSPPARAAAADAVEAPDAPVPPDPPARAAAAEAVEASDAPVPPDPPDPPAQAARGLREIEAQLRIAHRRMTRAETLKKNGVASPERGLEEILEQVQVLEGRLQDMKDEAEREAEGSEAKFEIANDTLTTIVRQWRRIAGEAPSDPVTKLPPTLPPRENLLLHPGLKEVYDAQITAERNYKAAVRDRDRDQRRQEAIQKLLVWTHEQFPIFSTPTS</sequence>
<evidence type="ECO:0000259" key="7">
    <source>
        <dbReference type="Pfam" id="PF04542"/>
    </source>
</evidence>
<reference evidence="9 10" key="1">
    <citation type="submission" date="2023-03" db="EMBL/GenBank/DDBJ databases">
        <title>Paludisphaera mucosa sp. nov. a novel planctomycete from northern fen.</title>
        <authorList>
            <person name="Ivanova A."/>
        </authorList>
    </citation>
    <scope>NUCLEOTIDE SEQUENCE [LARGE SCALE GENOMIC DNA]</scope>
    <source>
        <strain evidence="9 10">Pla2</strain>
    </source>
</reference>
<feature type="compositionally biased region" description="Low complexity" evidence="6">
    <location>
        <begin position="372"/>
        <end position="385"/>
    </location>
</feature>
<dbReference type="SUPFAM" id="SSF88659">
    <property type="entry name" value="Sigma3 and sigma4 domains of RNA polymerase sigma factors"/>
    <property type="match status" value="1"/>
</dbReference>
<dbReference type="PANTHER" id="PTHR43133:SF51">
    <property type="entry name" value="RNA POLYMERASE SIGMA FACTOR"/>
    <property type="match status" value="1"/>
</dbReference>
<dbReference type="InterPro" id="IPR014284">
    <property type="entry name" value="RNA_pol_sigma-70_dom"/>
</dbReference>
<dbReference type="CDD" id="cd06171">
    <property type="entry name" value="Sigma70_r4"/>
    <property type="match status" value="1"/>
</dbReference>
<feature type="domain" description="RNA polymerase sigma factor 70 region 4 type 2" evidence="8">
    <location>
        <begin position="140"/>
        <end position="190"/>
    </location>
</feature>
<feature type="coiled-coil region" evidence="5">
    <location>
        <begin position="402"/>
        <end position="472"/>
    </location>
</feature>